<sequence length="430" mass="47721">MKRLFFLFAVAALLCQSGLADEPSTRTVGAAVEQAHATLWSKFIVADGLIHDYVGELPTPEDCELGRPNSIGWWSPIENGPMFTGTYLVAICERARRTGAAADREEAKRLATGLLKCASVSDVPGFIARGVGTDGKCHYPLGSQDQTHPWFYGMEAYANSGIPTDEERKVVVAKMVEVANALEAADWKCPCDGAFAGEFRGDFKLDRHHGAVMYLHILKAMHQVTGEPVWLERYHAAAQERFVDSGKTRIEVCAAGYPYDREQIKNIDRGQLWIYVGSQGALAKLAEWETDEQVQSQYRAALAINAQGAQAVIGDYATFDNNDDKVFGHARWREGYPDWFPQTTQADAEKMASKRDPKVLGERKYYEVARMRNPLAAAAIIALAGYEEGYEPVQAAIRHYDYAKLNMAEFFFAEVAYYALPPAKPNNAPQ</sequence>
<dbReference type="EMBL" id="JAJKFT010000010">
    <property type="protein sequence ID" value="MCC9629372.1"/>
    <property type="molecule type" value="Genomic_DNA"/>
</dbReference>
<evidence type="ECO:0000313" key="2">
    <source>
        <dbReference type="EMBL" id="MCC9629372.1"/>
    </source>
</evidence>
<feature type="signal peptide" evidence="1">
    <location>
        <begin position="1"/>
        <end position="20"/>
    </location>
</feature>
<reference evidence="2" key="1">
    <citation type="submission" date="2021-11" db="EMBL/GenBank/DDBJ databases">
        <title>Genome sequence.</title>
        <authorList>
            <person name="Sun Q."/>
        </authorList>
    </citation>
    <scope>NUCLEOTIDE SEQUENCE</scope>
    <source>
        <strain evidence="2">JC732</strain>
    </source>
</reference>
<evidence type="ECO:0000256" key="1">
    <source>
        <dbReference type="SAM" id="SignalP"/>
    </source>
</evidence>
<organism evidence="2 3">
    <name type="scientific">Blastopirellula sediminis</name>
    <dbReference type="NCBI Taxonomy" id="2894196"/>
    <lineage>
        <taxon>Bacteria</taxon>
        <taxon>Pseudomonadati</taxon>
        <taxon>Planctomycetota</taxon>
        <taxon>Planctomycetia</taxon>
        <taxon>Pirellulales</taxon>
        <taxon>Pirellulaceae</taxon>
        <taxon>Blastopirellula</taxon>
    </lineage>
</organism>
<keyword evidence="3" id="KW-1185">Reference proteome</keyword>
<name>A0A9X1MN73_9BACT</name>
<dbReference type="AlphaFoldDB" id="A0A9X1MN73"/>
<dbReference type="RefSeq" id="WP_230219295.1">
    <property type="nucleotide sequence ID" value="NZ_JAJKFT010000010.1"/>
</dbReference>
<dbReference type="Proteomes" id="UP001139103">
    <property type="component" value="Unassembled WGS sequence"/>
</dbReference>
<comment type="caution">
    <text evidence="2">The sequence shown here is derived from an EMBL/GenBank/DDBJ whole genome shotgun (WGS) entry which is preliminary data.</text>
</comment>
<keyword evidence="1" id="KW-0732">Signal</keyword>
<gene>
    <name evidence="2" type="ORF">LOC68_13300</name>
</gene>
<evidence type="ECO:0000313" key="3">
    <source>
        <dbReference type="Proteomes" id="UP001139103"/>
    </source>
</evidence>
<feature type="chain" id="PRO_5040807770" evidence="1">
    <location>
        <begin position="21"/>
        <end position="430"/>
    </location>
</feature>
<accession>A0A9X1MN73</accession>
<proteinExistence type="predicted"/>
<protein>
    <submittedName>
        <fullName evidence="2">Uncharacterized protein</fullName>
    </submittedName>
</protein>